<keyword evidence="2 7" id="KW-1003">Cell membrane</keyword>
<feature type="binding site" evidence="7">
    <location>
        <position position="161"/>
    </location>
    <ligand>
        <name>a 1,2-diacyl-sn-glycero-3-phospho-(1'-sn-glycerol)</name>
        <dbReference type="ChEBI" id="CHEBI:64716"/>
    </ligand>
</feature>
<dbReference type="HOGENOM" id="CLU_013386_1_2_0"/>
<dbReference type="AlphaFoldDB" id="A8F4D9"/>
<keyword evidence="7" id="KW-0997">Cell inner membrane</keyword>
<evidence type="ECO:0000256" key="2">
    <source>
        <dbReference type="ARBA" id="ARBA00022475"/>
    </source>
</evidence>
<dbReference type="eggNOG" id="COG0682">
    <property type="taxonomic scope" value="Bacteria"/>
</dbReference>
<evidence type="ECO:0000313" key="9">
    <source>
        <dbReference type="Proteomes" id="UP000002016"/>
    </source>
</evidence>
<keyword evidence="8" id="KW-0449">Lipoprotein</keyword>
<feature type="transmembrane region" description="Helical" evidence="7">
    <location>
        <begin position="41"/>
        <end position="58"/>
    </location>
</feature>
<dbReference type="InterPro" id="IPR001640">
    <property type="entry name" value="Lgt"/>
</dbReference>
<reference evidence="8 9" key="2">
    <citation type="journal article" date="2009" name="Proc. Natl. Acad. Sci. U.S.A.">
        <title>On the chimeric nature, thermophilic origin, and phylogenetic placement of the Thermotogales.</title>
        <authorList>
            <person name="Zhaxybayeva O."/>
            <person name="Swithers K.S."/>
            <person name="Lapierre P."/>
            <person name="Fournier G.P."/>
            <person name="Bickhart D.M."/>
            <person name="DeBoy R.T."/>
            <person name="Nelson K.E."/>
            <person name="Nesbo C.L."/>
            <person name="Doolittle W.F."/>
            <person name="Gogarten J.P."/>
            <person name="Noll K.M."/>
        </authorList>
    </citation>
    <scope>NUCLEOTIDE SEQUENCE [LARGE SCALE GENOMIC DNA]</scope>
    <source>
        <strain evidence="9">ATCC BAA-301 / DSM 14385 / NBRC 107922 / TMO</strain>
    </source>
</reference>
<dbReference type="RefSeq" id="WP_012002504.1">
    <property type="nucleotide sequence ID" value="NC_009828.1"/>
</dbReference>
<dbReference type="PANTHER" id="PTHR30589">
    <property type="entry name" value="PROLIPOPROTEIN DIACYLGLYCERYL TRANSFERASE"/>
    <property type="match status" value="1"/>
</dbReference>
<gene>
    <name evidence="7" type="primary">lgt</name>
    <name evidence="8" type="ordered locus">Tlet_0456</name>
</gene>
<keyword evidence="9" id="KW-1185">Reference proteome</keyword>
<dbReference type="GO" id="GO:0005886">
    <property type="term" value="C:plasma membrane"/>
    <property type="evidence" value="ECO:0007669"/>
    <property type="project" value="UniProtKB-SubCell"/>
</dbReference>
<comment type="pathway">
    <text evidence="7">Protein modification; lipoprotein biosynthesis (diacylglyceryl transfer).</text>
</comment>
<evidence type="ECO:0000256" key="5">
    <source>
        <dbReference type="ARBA" id="ARBA00022989"/>
    </source>
</evidence>
<evidence type="ECO:0000256" key="1">
    <source>
        <dbReference type="ARBA" id="ARBA00007150"/>
    </source>
</evidence>
<evidence type="ECO:0000256" key="3">
    <source>
        <dbReference type="ARBA" id="ARBA00022679"/>
    </source>
</evidence>
<evidence type="ECO:0000256" key="6">
    <source>
        <dbReference type="ARBA" id="ARBA00023136"/>
    </source>
</evidence>
<protein>
    <recommendedName>
        <fullName evidence="7">Phosphatidylglycerol--prolipoprotein diacylglyceryl transferase</fullName>
        <ecNumber evidence="7">2.5.1.145</ecNumber>
    </recommendedName>
</protein>
<feature type="transmembrane region" description="Helical" evidence="7">
    <location>
        <begin position="202"/>
        <end position="219"/>
    </location>
</feature>
<sequence length="289" mass="33643" precursor="true">MVGRIIIFGLCFVLLFFFLSNVFSGNLILSSAILKLGRFEIRYYSVFILTGVILAYILARKRALKEGVKAEQLDELIFYAIIFGIVGARLFYVIFNWNYYRNNFIEIFMVWHGGLAIQGAIVFGITVFILYSKIKKNLTFSIFQALDLGALYLPLGQSIGRWGNLFNYEAFGGPTTLPWKMYVPSGFRPIKYINYEYFHPTFLYESIWDFSIFLLLILYIERHRKNHGEVFALYLCFYSLGRICIESLRLDSLFWGEVRVAQLFSAILMIAGFILFIYRRGGLSDLRDR</sequence>
<dbReference type="HAMAP" id="MF_01147">
    <property type="entry name" value="Lgt"/>
    <property type="match status" value="1"/>
</dbReference>
<dbReference type="NCBIfam" id="TIGR00544">
    <property type="entry name" value="lgt"/>
    <property type="match status" value="1"/>
</dbReference>
<feature type="transmembrane region" description="Helical" evidence="7">
    <location>
        <begin position="260"/>
        <end position="278"/>
    </location>
</feature>
<feature type="transmembrane region" description="Helical" evidence="7">
    <location>
        <begin position="7"/>
        <end position="29"/>
    </location>
</feature>
<keyword evidence="3 7" id="KW-0808">Transferase</keyword>
<comment type="similarity">
    <text evidence="1 7">Belongs to the Lgt family.</text>
</comment>
<feature type="transmembrane region" description="Helical" evidence="7">
    <location>
        <begin position="107"/>
        <end position="131"/>
    </location>
</feature>
<dbReference type="PANTHER" id="PTHR30589:SF0">
    <property type="entry name" value="PHOSPHATIDYLGLYCEROL--PROLIPOPROTEIN DIACYLGLYCERYL TRANSFERASE"/>
    <property type="match status" value="1"/>
</dbReference>
<reference evidence="8 9" key="1">
    <citation type="submission" date="2007-08" db="EMBL/GenBank/DDBJ databases">
        <title>Complete sequence of Thermotoga lettingae TMO.</title>
        <authorList>
            <consortium name="US DOE Joint Genome Institute"/>
            <person name="Copeland A."/>
            <person name="Lucas S."/>
            <person name="Lapidus A."/>
            <person name="Barry K."/>
            <person name="Glavina del Rio T."/>
            <person name="Dalin E."/>
            <person name="Tice H."/>
            <person name="Pitluck S."/>
            <person name="Foster B."/>
            <person name="Bruce D."/>
            <person name="Schmutz J."/>
            <person name="Larimer F."/>
            <person name="Land M."/>
            <person name="Hauser L."/>
            <person name="Kyrpides N."/>
            <person name="Mikhailova N."/>
            <person name="Nelson K."/>
            <person name="Gogarten J.P."/>
            <person name="Noll K."/>
            <person name="Richardson P."/>
        </authorList>
    </citation>
    <scope>NUCLEOTIDE SEQUENCE [LARGE SCALE GENOMIC DNA]</scope>
    <source>
        <strain evidence="9">ATCC BAA-301 / DSM 14385 / NBRC 107922 / TMO</strain>
    </source>
</reference>
<dbReference type="STRING" id="416591.Tlet_0456"/>
<comment type="subcellular location">
    <subcellularLocation>
        <location evidence="7">Cell inner membrane</location>
        <topology evidence="7">Multi-pass membrane protein</topology>
    </subcellularLocation>
</comment>
<dbReference type="Pfam" id="PF01790">
    <property type="entry name" value="LGT"/>
    <property type="match status" value="1"/>
</dbReference>
<accession>A8F4D9</accession>
<dbReference type="EMBL" id="CP000812">
    <property type="protein sequence ID" value="ABV33023.1"/>
    <property type="molecule type" value="Genomic_DNA"/>
</dbReference>
<dbReference type="UniPathway" id="UPA00664"/>
<keyword evidence="5 7" id="KW-1133">Transmembrane helix</keyword>
<feature type="transmembrane region" description="Helical" evidence="7">
    <location>
        <begin position="76"/>
        <end position="95"/>
    </location>
</feature>
<keyword evidence="6 7" id="KW-0472">Membrane</keyword>
<keyword evidence="4 7" id="KW-0812">Transmembrane</keyword>
<comment type="catalytic activity">
    <reaction evidence="7">
        <text>L-cysteinyl-[prolipoprotein] + a 1,2-diacyl-sn-glycero-3-phospho-(1'-sn-glycerol) = an S-1,2-diacyl-sn-glyceryl-L-cysteinyl-[prolipoprotein] + sn-glycerol 1-phosphate + H(+)</text>
        <dbReference type="Rhea" id="RHEA:56712"/>
        <dbReference type="Rhea" id="RHEA-COMP:14679"/>
        <dbReference type="Rhea" id="RHEA-COMP:14680"/>
        <dbReference type="ChEBI" id="CHEBI:15378"/>
        <dbReference type="ChEBI" id="CHEBI:29950"/>
        <dbReference type="ChEBI" id="CHEBI:57685"/>
        <dbReference type="ChEBI" id="CHEBI:64716"/>
        <dbReference type="ChEBI" id="CHEBI:140658"/>
        <dbReference type="EC" id="2.5.1.145"/>
    </reaction>
</comment>
<dbReference type="Proteomes" id="UP000002016">
    <property type="component" value="Chromosome"/>
</dbReference>
<dbReference type="GO" id="GO:0042158">
    <property type="term" value="P:lipoprotein biosynthetic process"/>
    <property type="evidence" value="ECO:0007669"/>
    <property type="project" value="UniProtKB-UniRule"/>
</dbReference>
<dbReference type="GO" id="GO:0008961">
    <property type="term" value="F:phosphatidylglycerol-prolipoprotein diacylglyceryl transferase activity"/>
    <property type="evidence" value="ECO:0007669"/>
    <property type="project" value="UniProtKB-UniRule"/>
</dbReference>
<feature type="transmembrane region" description="Helical" evidence="7">
    <location>
        <begin position="138"/>
        <end position="155"/>
    </location>
</feature>
<feature type="transmembrane region" description="Helical" evidence="7">
    <location>
        <begin position="231"/>
        <end position="248"/>
    </location>
</feature>
<dbReference type="EC" id="2.5.1.145" evidence="7"/>
<organism evidence="8 9">
    <name type="scientific">Pseudothermotoga lettingae (strain ATCC BAA-301 / DSM 14385 / NBRC 107922 / TMO)</name>
    <name type="common">Thermotoga lettingae</name>
    <dbReference type="NCBI Taxonomy" id="416591"/>
    <lineage>
        <taxon>Bacteria</taxon>
        <taxon>Thermotogati</taxon>
        <taxon>Thermotogota</taxon>
        <taxon>Thermotogae</taxon>
        <taxon>Thermotogales</taxon>
        <taxon>Thermotogaceae</taxon>
        <taxon>Pseudothermotoga</taxon>
    </lineage>
</organism>
<dbReference type="KEGG" id="tle:Tlet_0456"/>
<evidence type="ECO:0000313" key="8">
    <source>
        <dbReference type="EMBL" id="ABV33023.1"/>
    </source>
</evidence>
<evidence type="ECO:0000256" key="7">
    <source>
        <dbReference type="HAMAP-Rule" id="MF_01147"/>
    </source>
</evidence>
<name>A8F4D9_PSELT</name>
<comment type="function">
    <text evidence="7">Catalyzes the transfer of the diacylglyceryl group from phosphatidylglycerol to the sulfhydryl group of the N-terminal cysteine of a prolipoprotein, the first step in the formation of mature lipoproteins.</text>
</comment>
<evidence type="ECO:0000256" key="4">
    <source>
        <dbReference type="ARBA" id="ARBA00022692"/>
    </source>
</evidence>
<proteinExistence type="inferred from homology"/>